<sequence length="280" mass="32101">MEKVTALLKDAQSKLPTSTAGLKEHIFLTVYSICGVLAVFIPVIHWNSKKKDFYQTYGYYIEYENQQREYDENQDDGNNGNGNGYTACRWWQWGCRKQQAYYMQQNEDGNNDNNNNMELPGWFRFLGGHSEEEERFYEENNLETPGAGAMRFVYSWYLIMFIGLLAFGGYVIFKKSPSLGLLVTLMAVFAQFSILMMVLLVQGAISTDDRDLEESPYGWYGQTGVLMIYSSFWSFLYCLGFGIALVIRARLAARNENNKEEITEEAATEENASTQYASLS</sequence>
<reference evidence="2" key="1">
    <citation type="submission" date="2021-01" db="EMBL/GenBank/DDBJ databases">
        <authorList>
            <person name="Corre E."/>
            <person name="Pelletier E."/>
            <person name="Niang G."/>
            <person name="Scheremetjew M."/>
            <person name="Finn R."/>
            <person name="Kale V."/>
            <person name="Holt S."/>
            <person name="Cochrane G."/>
            <person name="Meng A."/>
            <person name="Brown T."/>
            <person name="Cohen L."/>
        </authorList>
    </citation>
    <scope>NUCLEOTIDE SEQUENCE</scope>
    <source>
        <strain evidence="2">CCMP2084</strain>
    </source>
</reference>
<proteinExistence type="predicted"/>
<keyword evidence="1" id="KW-0472">Membrane</keyword>
<accession>A0A7S2XLY4</accession>
<dbReference type="AlphaFoldDB" id="A0A7S2XLY4"/>
<evidence type="ECO:0000256" key="1">
    <source>
        <dbReference type="SAM" id="Phobius"/>
    </source>
</evidence>
<feature type="transmembrane region" description="Helical" evidence="1">
    <location>
        <begin position="26"/>
        <end position="46"/>
    </location>
</feature>
<protein>
    <submittedName>
        <fullName evidence="2">Uncharacterized protein</fullName>
    </submittedName>
</protein>
<name>A0A7S2XLY4_9STRA</name>
<feature type="transmembrane region" description="Helical" evidence="1">
    <location>
        <begin position="154"/>
        <end position="173"/>
    </location>
</feature>
<feature type="transmembrane region" description="Helical" evidence="1">
    <location>
        <begin position="180"/>
        <end position="205"/>
    </location>
</feature>
<evidence type="ECO:0000313" key="2">
    <source>
        <dbReference type="EMBL" id="CAD9814191.1"/>
    </source>
</evidence>
<keyword evidence="1" id="KW-1133">Transmembrane helix</keyword>
<organism evidence="2">
    <name type="scientific">Attheya septentrionalis</name>
    <dbReference type="NCBI Taxonomy" id="420275"/>
    <lineage>
        <taxon>Eukaryota</taxon>
        <taxon>Sar</taxon>
        <taxon>Stramenopiles</taxon>
        <taxon>Ochrophyta</taxon>
        <taxon>Bacillariophyta</taxon>
        <taxon>Coscinodiscophyceae</taxon>
        <taxon>Chaetocerotophycidae</taxon>
        <taxon>Chaetocerotales</taxon>
        <taxon>Attheyaceae</taxon>
        <taxon>Attheya</taxon>
    </lineage>
</organism>
<feature type="transmembrane region" description="Helical" evidence="1">
    <location>
        <begin position="225"/>
        <end position="247"/>
    </location>
</feature>
<gene>
    <name evidence="2" type="ORF">ASEP1449_LOCUS6016</name>
</gene>
<keyword evidence="1" id="KW-0812">Transmembrane</keyword>
<dbReference type="EMBL" id="HBHQ01008923">
    <property type="protein sequence ID" value="CAD9814191.1"/>
    <property type="molecule type" value="Transcribed_RNA"/>
</dbReference>